<comment type="caution">
    <text evidence="1">The sequence shown here is derived from an EMBL/GenBank/DDBJ whole genome shotgun (WGS) entry which is preliminary data.</text>
</comment>
<dbReference type="EMBL" id="CAJOAX010003699">
    <property type="protein sequence ID" value="CAF3868317.1"/>
    <property type="molecule type" value="Genomic_DNA"/>
</dbReference>
<name>A0A819FLR8_9BILA</name>
<sequence>MNNLLELFNHCQQHLIKKQKLFEIEREDTHNSINQTFNKIFEQLIEIRRFCRNDIETQTLNVQIELQQMLDAIQYIRTKSLMYHGNTSETYDLFSIELEQCNERLSKIVLSPARDLDNLLSYLTESLSSIPSHYLPETPLSPISNQIIKRKSNISSSTITIDSGKNSDHSFNNSIAVLNVKNLSNFKFGPSIILAYPCDMIASNGRSILSYVIEKNFLNYSTVSGVNLSNIKVYRLLAPITANNARLWDIAWCPWSKFYLIVGNLGLYSLCYPYDTNPYTNEHFPQVNKLINFRGLSFQHVRILSHLNGWYIYMVEHQSVSIDLYDRRSGQRLRHYDNHIQHDLIPLGFHGFCLSKKLFAIVKKTEVLSTINNPHQIENVQNIQIYFFDLETMLCIQQMPLYNCSNVYDIKCCYEENIFMILAEPMQLILINLDTNELISKKLLDEGKHLCIINDHAVFILRSECSIQTLQYRNNKVLYHKYFLDNILIKMSDILTSYSSYAIDDRNDTDNLEAFLTKLARFGIDQCLHFAHLIVNKQQSFQNFSTLDSKYKTSEDQQIDLNKLLLEIQTLQNEFYNILLIISSSNDEKKQLLFIKLQNYLSNFLEINLRYKSSEMSTKEIHLNNSKLTKKFDQSLSTISCLSTKPSIILSSSFFSNDDIDLGKNWKFAHIIHTRFQMSLISSDSYMIICYNNQNNFLHFIRISGQFQGNIKWKYEPIIDMHWCSFINLFIVVTHNAIYSIEYNKSKLLPSNSIIVEKVLDLEKFNSARIACNENKILLYTIYQHKSLIQIYDKQFKKEKTFDSSINKQLPVD</sequence>
<gene>
    <name evidence="1" type="ORF">OTI717_LOCUS22080</name>
</gene>
<proteinExistence type="predicted"/>
<dbReference type="AlphaFoldDB" id="A0A819FLR8"/>
<dbReference type="Proteomes" id="UP000663823">
    <property type="component" value="Unassembled WGS sequence"/>
</dbReference>
<evidence type="ECO:0000313" key="2">
    <source>
        <dbReference type="Proteomes" id="UP000663823"/>
    </source>
</evidence>
<protein>
    <submittedName>
        <fullName evidence="1">Uncharacterized protein</fullName>
    </submittedName>
</protein>
<organism evidence="1 2">
    <name type="scientific">Rotaria sordida</name>
    <dbReference type="NCBI Taxonomy" id="392033"/>
    <lineage>
        <taxon>Eukaryota</taxon>
        <taxon>Metazoa</taxon>
        <taxon>Spiralia</taxon>
        <taxon>Gnathifera</taxon>
        <taxon>Rotifera</taxon>
        <taxon>Eurotatoria</taxon>
        <taxon>Bdelloidea</taxon>
        <taxon>Philodinida</taxon>
        <taxon>Philodinidae</taxon>
        <taxon>Rotaria</taxon>
    </lineage>
</organism>
<evidence type="ECO:0000313" key="1">
    <source>
        <dbReference type="EMBL" id="CAF3868317.1"/>
    </source>
</evidence>
<reference evidence="1" key="1">
    <citation type="submission" date="2021-02" db="EMBL/GenBank/DDBJ databases">
        <authorList>
            <person name="Nowell W R."/>
        </authorList>
    </citation>
    <scope>NUCLEOTIDE SEQUENCE</scope>
</reference>
<accession>A0A819FLR8</accession>